<dbReference type="EMBL" id="GL433870">
    <property type="protein sequence ID" value="EFN50949.1"/>
    <property type="molecule type" value="Genomic_DNA"/>
</dbReference>
<protein>
    <recommendedName>
        <fullName evidence="3">F-box domain-containing protein</fullName>
    </recommendedName>
</protein>
<keyword evidence="2" id="KW-1185">Reference proteome</keyword>
<sequence>MAQPSRLCSLGDDLLLNILQGVPLSDRLRSVALTSRHLRALTTNPALLEVVAVEYSPARAPALLRWLALHARHVQHLKITSRKQAGLAALPQQGGPQQVALAASCLTAACAAAPLAVLELDWSAPPMHTVAWLPFAGATLTRLDLDARAAELHIDTCLGGMEMLRSAAFKGARVTMARGAKLPAALTMLRFVNMQGIPRAAAAPHDSLPDLPEQVATLSQLADLRITCLAVLWARCGS</sequence>
<reference evidence="1 2" key="1">
    <citation type="journal article" date="2010" name="Plant Cell">
        <title>The Chlorella variabilis NC64A genome reveals adaptation to photosymbiosis, coevolution with viruses, and cryptic sex.</title>
        <authorList>
            <person name="Blanc G."/>
            <person name="Duncan G."/>
            <person name="Agarkova I."/>
            <person name="Borodovsky M."/>
            <person name="Gurnon J."/>
            <person name="Kuo A."/>
            <person name="Lindquist E."/>
            <person name="Lucas S."/>
            <person name="Pangilinan J."/>
            <person name="Polle J."/>
            <person name="Salamov A."/>
            <person name="Terry A."/>
            <person name="Yamada T."/>
            <person name="Dunigan D.D."/>
            <person name="Grigoriev I.V."/>
            <person name="Claverie J.M."/>
            <person name="Van Etten J.L."/>
        </authorList>
    </citation>
    <scope>NUCLEOTIDE SEQUENCE [LARGE SCALE GENOMIC DNA]</scope>
    <source>
        <strain evidence="1 2">NC64A</strain>
    </source>
</reference>
<dbReference type="SUPFAM" id="SSF81383">
    <property type="entry name" value="F-box domain"/>
    <property type="match status" value="1"/>
</dbReference>
<accession>E1ZT70</accession>
<organism evidence="2">
    <name type="scientific">Chlorella variabilis</name>
    <name type="common">Green alga</name>
    <dbReference type="NCBI Taxonomy" id="554065"/>
    <lineage>
        <taxon>Eukaryota</taxon>
        <taxon>Viridiplantae</taxon>
        <taxon>Chlorophyta</taxon>
        <taxon>core chlorophytes</taxon>
        <taxon>Trebouxiophyceae</taxon>
        <taxon>Chlorellales</taxon>
        <taxon>Chlorellaceae</taxon>
        <taxon>Chlorella clade</taxon>
        <taxon>Chlorella</taxon>
    </lineage>
</organism>
<gene>
    <name evidence="1" type="ORF">CHLNCDRAFT_141625</name>
</gene>
<dbReference type="RefSeq" id="XP_005843051.1">
    <property type="nucleotide sequence ID" value="XM_005842989.1"/>
</dbReference>
<dbReference type="GeneID" id="17350384"/>
<dbReference type="Proteomes" id="UP000008141">
    <property type="component" value="Unassembled WGS sequence"/>
</dbReference>
<evidence type="ECO:0000313" key="2">
    <source>
        <dbReference type="Proteomes" id="UP000008141"/>
    </source>
</evidence>
<evidence type="ECO:0000313" key="1">
    <source>
        <dbReference type="EMBL" id="EFN50949.1"/>
    </source>
</evidence>
<dbReference type="InterPro" id="IPR036047">
    <property type="entry name" value="F-box-like_dom_sf"/>
</dbReference>
<evidence type="ECO:0008006" key="3">
    <source>
        <dbReference type="Google" id="ProtNLM"/>
    </source>
</evidence>
<dbReference type="KEGG" id="cvr:CHLNCDRAFT_141625"/>
<name>E1ZT70_CHLVA</name>
<proteinExistence type="predicted"/>
<dbReference type="InParanoid" id="E1ZT70"/>
<dbReference type="AlphaFoldDB" id="E1ZT70"/>